<proteinExistence type="inferred from homology"/>
<evidence type="ECO:0000313" key="3">
    <source>
        <dbReference type="EMBL" id="CCO50296.1"/>
    </source>
</evidence>
<dbReference type="SUPFAM" id="SSF51735">
    <property type="entry name" value="NAD(P)-binding Rossmann-fold domains"/>
    <property type="match status" value="1"/>
</dbReference>
<dbReference type="InterPro" id="IPR036291">
    <property type="entry name" value="NAD(P)-bd_dom_sf"/>
</dbReference>
<dbReference type="EMBL" id="CAOF01000200">
    <property type="protein sequence ID" value="CCO50296.1"/>
    <property type="molecule type" value="Genomic_DNA"/>
</dbReference>
<dbReference type="PRINTS" id="PR00081">
    <property type="entry name" value="GDHRDH"/>
</dbReference>
<comment type="similarity">
    <text evidence="1">Belongs to the short-chain dehydrogenases/reductases (SDR) family.</text>
</comment>
<accession>A0AAV2W0U1</accession>
<protein>
    <submittedName>
        <fullName evidence="3">3-alpha-(Or 20-beta)-hydroxysteroid dehydrogenase</fullName>
        <ecNumber evidence="3">1.1.1.53</ecNumber>
    </submittedName>
</protein>
<name>A0AAV2W0U1_9VIBR</name>
<dbReference type="Gene3D" id="3.40.50.720">
    <property type="entry name" value="NAD(P)-binding Rossmann-like Domain"/>
    <property type="match status" value="1"/>
</dbReference>
<dbReference type="PRINTS" id="PR00080">
    <property type="entry name" value="SDRFAMILY"/>
</dbReference>
<gene>
    <name evidence="3" type="ORF">VIBNISOn1_p0133</name>
</gene>
<dbReference type="Proteomes" id="UP000018211">
    <property type="component" value="Unassembled WGS sequence"/>
</dbReference>
<evidence type="ECO:0000313" key="4">
    <source>
        <dbReference type="Proteomes" id="UP000018211"/>
    </source>
</evidence>
<dbReference type="PANTHER" id="PTHR24321:SF8">
    <property type="entry name" value="ESTRADIOL 17-BETA-DEHYDROGENASE 8-RELATED"/>
    <property type="match status" value="1"/>
</dbReference>
<dbReference type="InterPro" id="IPR002347">
    <property type="entry name" value="SDR_fam"/>
</dbReference>
<dbReference type="AlphaFoldDB" id="A0AAV2W0U1"/>
<dbReference type="GO" id="GO:0047044">
    <property type="term" value="F:androstan-3-alpha,17-beta-diol dehydrogenase (NAD+) activity"/>
    <property type="evidence" value="ECO:0007669"/>
    <property type="project" value="UniProtKB-EC"/>
</dbReference>
<organism evidence="3 4">
    <name type="scientific">Vibrio nigripulchritudo SOn1</name>
    <dbReference type="NCBI Taxonomy" id="1238450"/>
    <lineage>
        <taxon>Bacteria</taxon>
        <taxon>Pseudomonadati</taxon>
        <taxon>Pseudomonadota</taxon>
        <taxon>Gammaproteobacteria</taxon>
        <taxon>Vibrionales</taxon>
        <taxon>Vibrionaceae</taxon>
        <taxon>Vibrio</taxon>
    </lineage>
</organism>
<evidence type="ECO:0000256" key="1">
    <source>
        <dbReference type="ARBA" id="ARBA00006484"/>
    </source>
</evidence>
<evidence type="ECO:0000256" key="2">
    <source>
        <dbReference type="ARBA" id="ARBA00023002"/>
    </source>
</evidence>
<dbReference type="EC" id="1.1.1.53" evidence="3"/>
<comment type="caution">
    <text evidence="3">The sequence shown here is derived from an EMBL/GenBank/DDBJ whole genome shotgun (WGS) entry which is preliminary data.</text>
</comment>
<dbReference type="Pfam" id="PF13561">
    <property type="entry name" value="adh_short_C2"/>
    <property type="match status" value="1"/>
</dbReference>
<dbReference type="PROSITE" id="PS00061">
    <property type="entry name" value="ADH_SHORT"/>
    <property type="match status" value="1"/>
</dbReference>
<dbReference type="RefSeq" id="WP_022614165.1">
    <property type="nucleotide sequence ID" value="NZ_LK391966.1"/>
</dbReference>
<dbReference type="PANTHER" id="PTHR24321">
    <property type="entry name" value="DEHYDROGENASES, SHORT CHAIN"/>
    <property type="match status" value="1"/>
</dbReference>
<reference evidence="3 4" key="1">
    <citation type="journal article" date="2013" name="ISME J.">
        <title>Comparative genomics of pathogenic lineages of Vibrio nigripulchritudo identifies virulence-associated traits.</title>
        <authorList>
            <person name="Goudenege D."/>
            <person name="Labreuche Y."/>
            <person name="Krin E."/>
            <person name="Ansquer D."/>
            <person name="Mangenot S."/>
            <person name="Calteau A."/>
            <person name="Medigue C."/>
            <person name="Mazel D."/>
            <person name="Polz M.F."/>
            <person name="Le Roux F."/>
        </authorList>
    </citation>
    <scope>NUCLEOTIDE SEQUENCE [LARGE SCALE GENOMIC DNA]</scope>
    <source>
        <strain evidence="3 4">SOn1</strain>
    </source>
</reference>
<keyword evidence="2 3" id="KW-0560">Oxidoreductase</keyword>
<dbReference type="InterPro" id="IPR020904">
    <property type="entry name" value="Sc_DH/Rdtase_CS"/>
</dbReference>
<dbReference type="FunFam" id="3.40.50.720:FF:000084">
    <property type="entry name" value="Short-chain dehydrogenase reductase"/>
    <property type="match status" value="1"/>
</dbReference>
<sequence length="278" mass="30063">MHNELEGMVACVTGGARGLGAAIVRRLANEGATVIIADVLVSEGKVLTNELINTGKTAIFCPLDVTSEKDWSTLAAKIESNYEKLDILVNNAAVIIRQRLSEQSLAEWNKALSINVSGIFLAAKYCRTILAKSNNASMVNVSSTAGIVAHLDPSYTASKWAVRGLTKSLALELIHDHIRVNSVHPSTISTPLTDAAPNGHLEANRHAIPLGREAQPEEIAEIVVFLTSPKSSYMTGSELVADGGMTSVGIAYMRDKYQKEFQRRDKVFQSDDKGLDKM</sequence>